<reference evidence="1 2" key="1">
    <citation type="submission" date="2019-05" db="EMBL/GenBank/DDBJ databases">
        <title>Another draft genome of Portunus trituberculatus and its Hox gene families provides insights of decapod evolution.</title>
        <authorList>
            <person name="Jeong J.-H."/>
            <person name="Song I."/>
            <person name="Kim S."/>
            <person name="Choi T."/>
            <person name="Kim D."/>
            <person name="Ryu S."/>
            <person name="Kim W."/>
        </authorList>
    </citation>
    <scope>NUCLEOTIDE SEQUENCE [LARGE SCALE GENOMIC DNA]</scope>
    <source>
        <tissue evidence="1">Muscle</tissue>
    </source>
</reference>
<evidence type="ECO:0000313" key="1">
    <source>
        <dbReference type="EMBL" id="MPC30036.1"/>
    </source>
</evidence>
<comment type="caution">
    <text evidence="1">The sequence shown here is derived from an EMBL/GenBank/DDBJ whole genome shotgun (WGS) entry which is preliminary data.</text>
</comment>
<organism evidence="1 2">
    <name type="scientific">Portunus trituberculatus</name>
    <name type="common">Swimming crab</name>
    <name type="synonym">Neptunus trituberculatus</name>
    <dbReference type="NCBI Taxonomy" id="210409"/>
    <lineage>
        <taxon>Eukaryota</taxon>
        <taxon>Metazoa</taxon>
        <taxon>Ecdysozoa</taxon>
        <taxon>Arthropoda</taxon>
        <taxon>Crustacea</taxon>
        <taxon>Multicrustacea</taxon>
        <taxon>Malacostraca</taxon>
        <taxon>Eumalacostraca</taxon>
        <taxon>Eucarida</taxon>
        <taxon>Decapoda</taxon>
        <taxon>Pleocyemata</taxon>
        <taxon>Brachyura</taxon>
        <taxon>Eubrachyura</taxon>
        <taxon>Portunoidea</taxon>
        <taxon>Portunidae</taxon>
        <taxon>Portuninae</taxon>
        <taxon>Portunus</taxon>
    </lineage>
</organism>
<gene>
    <name evidence="1" type="ORF">E2C01_023290</name>
</gene>
<protein>
    <submittedName>
        <fullName evidence="1">Uncharacterized protein</fullName>
    </submittedName>
</protein>
<dbReference type="AlphaFoldDB" id="A0A5B7EA04"/>
<name>A0A5B7EA04_PORTR</name>
<keyword evidence="2" id="KW-1185">Reference proteome</keyword>
<dbReference type="Proteomes" id="UP000324222">
    <property type="component" value="Unassembled WGS sequence"/>
</dbReference>
<proteinExistence type="predicted"/>
<accession>A0A5B7EA04</accession>
<dbReference type="EMBL" id="VSRR010002180">
    <property type="protein sequence ID" value="MPC30036.1"/>
    <property type="molecule type" value="Genomic_DNA"/>
</dbReference>
<evidence type="ECO:0000313" key="2">
    <source>
        <dbReference type="Proteomes" id="UP000324222"/>
    </source>
</evidence>
<sequence>MTSGEAAALPLQTCAVRVVYGLSRAPGIWYFWAVFCTSVTRAVMAWYSLSASPNVALNWLWASMSPWISSMVCTMNMSTRSSQAPSNQLLKGCGTSTHCCSLGKLQVQLVNLLQQLLCLLECIAASSGEGAKTIPLVTDGLAAGVDGGRVIVIKGIELLGNGCNLLHTVLKNMKKVGQKPFLKGLLTALQVLPGIGNVCDSLPLRGQVRQGVVGLAGLKPGQCAADPFQKVRGETLIFFHQPLILLVDLEHLADAVGSHFRLTAIQDSMTRTLSASFLTYTHKSTIQTLHSHLHPQEYYPNFSEFLSASNMDLHI</sequence>